<dbReference type="AlphaFoldDB" id="A0A109KMH2"/>
<gene>
    <name evidence="1" type="ORF">PFL603g_04438</name>
</gene>
<dbReference type="PATRIC" id="fig|294.195.peg.4742"/>
<sequence length="52" mass="6085">MHSAFCRSELAREKRQHTALNQATGVIVDDFREQARSYSEYFLNVSRFPHLA</sequence>
<protein>
    <submittedName>
        <fullName evidence="1">Uncharacterized protein</fullName>
    </submittedName>
</protein>
<accession>A0A109KMH2</accession>
<comment type="caution">
    <text evidence="1">The sequence shown here is derived from an EMBL/GenBank/DDBJ whole genome shotgun (WGS) entry which is preliminary data.</text>
</comment>
<name>A0A109KMH2_PSEFL</name>
<organism evidence="1 2">
    <name type="scientific">Pseudomonas fluorescens</name>
    <dbReference type="NCBI Taxonomy" id="294"/>
    <lineage>
        <taxon>Bacteria</taxon>
        <taxon>Pseudomonadati</taxon>
        <taxon>Pseudomonadota</taxon>
        <taxon>Gammaproteobacteria</taxon>
        <taxon>Pseudomonadales</taxon>
        <taxon>Pseudomonadaceae</taxon>
        <taxon>Pseudomonas</taxon>
    </lineage>
</organism>
<evidence type="ECO:0000313" key="2">
    <source>
        <dbReference type="Proteomes" id="UP000063434"/>
    </source>
</evidence>
<dbReference type="EMBL" id="LCYC01000058">
    <property type="protein sequence ID" value="KWV71897.1"/>
    <property type="molecule type" value="Genomic_DNA"/>
</dbReference>
<evidence type="ECO:0000313" key="1">
    <source>
        <dbReference type="EMBL" id="KWV71897.1"/>
    </source>
</evidence>
<dbReference type="Proteomes" id="UP000063434">
    <property type="component" value="Unassembled WGS sequence"/>
</dbReference>
<reference evidence="1 2" key="1">
    <citation type="submission" date="2015-05" db="EMBL/GenBank/DDBJ databases">
        <title>A genomic and transcriptomic approach to investigate the blue pigment phenotype in Pseudomonas fluorescens.</title>
        <authorList>
            <person name="Andreani N.A."/>
            <person name="Cardazzo B."/>
        </authorList>
    </citation>
    <scope>NUCLEOTIDE SEQUENCE [LARGE SCALE GENOMIC DNA]</scope>
    <source>
        <strain evidence="1 2">Ps_40</strain>
    </source>
</reference>
<proteinExistence type="predicted"/>